<name>A0AAD3Y739_NEPGR</name>
<evidence type="ECO:0000313" key="3">
    <source>
        <dbReference type="Proteomes" id="UP001279734"/>
    </source>
</evidence>
<gene>
    <name evidence="2" type="ORF">Nepgr_033657</name>
</gene>
<protein>
    <submittedName>
        <fullName evidence="2">Uncharacterized protein</fullName>
    </submittedName>
</protein>
<dbReference type="AlphaFoldDB" id="A0AAD3Y739"/>
<dbReference type="Proteomes" id="UP001279734">
    <property type="component" value="Unassembled WGS sequence"/>
</dbReference>
<evidence type="ECO:0000313" key="2">
    <source>
        <dbReference type="EMBL" id="GMH31813.1"/>
    </source>
</evidence>
<organism evidence="2 3">
    <name type="scientific">Nepenthes gracilis</name>
    <name type="common">Slender pitcher plant</name>
    <dbReference type="NCBI Taxonomy" id="150966"/>
    <lineage>
        <taxon>Eukaryota</taxon>
        <taxon>Viridiplantae</taxon>
        <taxon>Streptophyta</taxon>
        <taxon>Embryophyta</taxon>
        <taxon>Tracheophyta</taxon>
        <taxon>Spermatophyta</taxon>
        <taxon>Magnoliopsida</taxon>
        <taxon>eudicotyledons</taxon>
        <taxon>Gunneridae</taxon>
        <taxon>Pentapetalae</taxon>
        <taxon>Caryophyllales</taxon>
        <taxon>Nepenthaceae</taxon>
        <taxon>Nepenthes</taxon>
    </lineage>
</organism>
<feature type="compositionally biased region" description="Polar residues" evidence="1">
    <location>
        <begin position="79"/>
        <end position="89"/>
    </location>
</feature>
<proteinExistence type="predicted"/>
<evidence type="ECO:0000256" key="1">
    <source>
        <dbReference type="SAM" id="MobiDB-lite"/>
    </source>
</evidence>
<dbReference type="EMBL" id="BSYO01000041">
    <property type="protein sequence ID" value="GMH31813.1"/>
    <property type="molecule type" value="Genomic_DNA"/>
</dbReference>
<feature type="compositionally biased region" description="Polar residues" evidence="1">
    <location>
        <begin position="50"/>
        <end position="59"/>
    </location>
</feature>
<feature type="region of interest" description="Disordered" evidence="1">
    <location>
        <begin position="50"/>
        <end position="89"/>
    </location>
</feature>
<sequence length="152" mass="16871">MQQHELIPQPSEDPFTPKTNPALALQQQQTVVETTSAEDGDPPHYCSCNNLLPTQQASAGHQHRDQKFHQRPTRRKQKTASAPFSCPNKTSCDCQSISSHIPKEKSAFLSIFQANWLTTQMPQNSKPSKASGRATPHNSLSLICQIYTPAFS</sequence>
<accession>A0AAD3Y739</accession>
<reference evidence="2" key="1">
    <citation type="submission" date="2023-05" db="EMBL/GenBank/DDBJ databases">
        <title>Nepenthes gracilis genome sequencing.</title>
        <authorList>
            <person name="Fukushima K."/>
        </authorList>
    </citation>
    <scope>NUCLEOTIDE SEQUENCE</scope>
    <source>
        <strain evidence="2">SING2019-196</strain>
    </source>
</reference>
<feature type="compositionally biased region" description="Basic residues" evidence="1">
    <location>
        <begin position="69"/>
        <end position="78"/>
    </location>
</feature>
<feature type="region of interest" description="Disordered" evidence="1">
    <location>
        <begin position="1"/>
        <end position="20"/>
    </location>
</feature>
<keyword evidence="3" id="KW-1185">Reference proteome</keyword>
<comment type="caution">
    <text evidence="2">The sequence shown here is derived from an EMBL/GenBank/DDBJ whole genome shotgun (WGS) entry which is preliminary data.</text>
</comment>